<dbReference type="Gene3D" id="3.30.420.270">
    <property type="match status" value="1"/>
</dbReference>
<dbReference type="GO" id="GO:0022857">
    <property type="term" value="F:transmembrane transporter activity"/>
    <property type="evidence" value="ECO:0007669"/>
    <property type="project" value="InterPro"/>
</dbReference>
<evidence type="ECO:0000256" key="6">
    <source>
        <dbReference type="ARBA" id="ARBA00023136"/>
    </source>
</evidence>
<keyword evidence="7" id="KW-0813">Transport</keyword>
<keyword evidence="7" id="KW-0653">Protein transport</keyword>
<dbReference type="PANTHER" id="PTHR30558">
    <property type="entry name" value="EXBD MEMBRANE COMPONENT OF PMF-DRIVEN MACROMOLECULE IMPORT SYSTEM"/>
    <property type="match status" value="1"/>
</dbReference>
<dbReference type="GO" id="GO:0005886">
    <property type="term" value="C:plasma membrane"/>
    <property type="evidence" value="ECO:0007669"/>
    <property type="project" value="UniProtKB-SubCell"/>
</dbReference>
<comment type="subcellular location">
    <subcellularLocation>
        <location evidence="1">Cell membrane</location>
        <topology evidence="1">Single-pass membrane protein</topology>
    </subcellularLocation>
    <subcellularLocation>
        <location evidence="7">Cell membrane</location>
        <topology evidence="7">Single-pass type II membrane protein</topology>
    </subcellularLocation>
</comment>
<evidence type="ECO:0000313" key="10">
    <source>
        <dbReference type="Proteomes" id="UP000235731"/>
    </source>
</evidence>
<evidence type="ECO:0000256" key="5">
    <source>
        <dbReference type="ARBA" id="ARBA00022989"/>
    </source>
</evidence>
<evidence type="ECO:0000313" key="9">
    <source>
        <dbReference type="EMBL" id="PMP64437.1"/>
    </source>
</evidence>
<name>A0A2N7PLC4_9BACT</name>
<evidence type="ECO:0000256" key="1">
    <source>
        <dbReference type="ARBA" id="ARBA00004162"/>
    </source>
</evidence>
<evidence type="ECO:0000256" key="7">
    <source>
        <dbReference type="RuleBase" id="RU003879"/>
    </source>
</evidence>
<keyword evidence="5 8" id="KW-1133">Transmembrane helix</keyword>
<organism evidence="9 10">
    <name type="scientific">Caldimicrobium thiodismutans</name>
    <dbReference type="NCBI Taxonomy" id="1653476"/>
    <lineage>
        <taxon>Bacteria</taxon>
        <taxon>Pseudomonadati</taxon>
        <taxon>Thermodesulfobacteriota</taxon>
        <taxon>Thermodesulfobacteria</taxon>
        <taxon>Thermodesulfobacteriales</taxon>
        <taxon>Thermodesulfobacteriaceae</taxon>
        <taxon>Caldimicrobium</taxon>
    </lineage>
</organism>
<dbReference type="GO" id="GO:0015031">
    <property type="term" value="P:protein transport"/>
    <property type="evidence" value="ECO:0007669"/>
    <property type="project" value="UniProtKB-KW"/>
</dbReference>
<keyword evidence="6 8" id="KW-0472">Membrane</keyword>
<reference evidence="9 10" key="1">
    <citation type="submission" date="2018-01" db="EMBL/GenBank/DDBJ databases">
        <title>Metagenomic assembled genomes from two thermal pools in the Uzon Caldera, Kamchatka, Russia.</title>
        <authorList>
            <person name="Wilkins L."/>
            <person name="Ettinger C."/>
        </authorList>
    </citation>
    <scope>NUCLEOTIDE SEQUENCE [LARGE SCALE GENOMIC DNA]</scope>
    <source>
        <strain evidence="9">ZAV-15</strain>
    </source>
</reference>
<evidence type="ECO:0000256" key="3">
    <source>
        <dbReference type="ARBA" id="ARBA00022475"/>
    </source>
</evidence>
<comment type="caution">
    <text evidence="9">The sequence shown here is derived from an EMBL/GenBank/DDBJ whole genome shotgun (WGS) entry which is preliminary data.</text>
</comment>
<evidence type="ECO:0000256" key="4">
    <source>
        <dbReference type="ARBA" id="ARBA00022692"/>
    </source>
</evidence>
<feature type="transmembrane region" description="Helical" evidence="8">
    <location>
        <begin position="12"/>
        <end position="37"/>
    </location>
</feature>
<accession>A0A2N7PLC4</accession>
<dbReference type="Proteomes" id="UP000235731">
    <property type="component" value="Unassembled WGS sequence"/>
</dbReference>
<dbReference type="InterPro" id="IPR003400">
    <property type="entry name" value="ExbD"/>
</dbReference>
<gene>
    <name evidence="9" type="ORF">C0197_00475</name>
</gene>
<sequence length="129" mass="14656">MDEKEFDSINVIPLVDIMLVLLTIVLITATFISIRALPVKLPETRYTKESLTKLGIELTLNKNGQIIYEEKILTPHDLENLLQGLSENTPIVINIDENLPVKNLVSLLDLFKKYHLQKISIKTIHKPNG</sequence>
<dbReference type="PANTHER" id="PTHR30558:SF7">
    <property type="entry name" value="TOL-PAL SYSTEM PROTEIN TOLR"/>
    <property type="match status" value="1"/>
</dbReference>
<dbReference type="Pfam" id="PF02472">
    <property type="entry name" value="ExbD"/>
    <property type="match status" value="1"/>
</dbReference>
<dbReference type="AlphaFoldDB" id="A0A2N7PLC4"/>
<proteinExistence type="inferred from homology"/>
<protein>
    <submittedName>
        <fullName evidence="9">Biopolymer transporter ExbD</fullName>
    </submittedName>
</protein>
<comment type="similarity">
    <text evidence="2 7">Belongs to the ExbD/TolR family.</text>
</comment>
<evidence type="ECO:0000256" key="2">
    <source>
        <dbReference type="ARBA" id="ARBA00005811"/>
    </source>
</evidence>
<keyword evidence="3" id="KW-1003">Cell membrane</keyword>
<dbReference type="EMBL" id="PNIE01000007">
    <property type="protein sequence ID" value="PMP64437.1"/>
    <property type="molecule type" value="Genomic_DNA"/>
</dbReference>
<keyword evidence="4 7" id="KW-0812">Transmembrane</keyword>
<evidence type="ECO:0000256" key="8">
    <source>
        <dbReference type="SAM" id="Phobius"/>
    </source>
</evidence>